<feature type="domain" description="Radical SAM core" evidence="10">
    <location>
        <begin position="1"/>
        <end position="225"/>
    </location>
</feature>
<evidence type="ECO:0000256" key="8">
    <source>
        <dbReference type="ARBA" id="ARBA00023186"/>
    </source>
</evidence>
<dbReference type="SFLD" id="SFLDS00029">
    <property type="entry name" value="Radical_SAM"/>
    <property type="match status" value="1"/>
</dbReference>
<dbReference type="NCBIfam" id="TIGR00539">
    <property type="entry name" value="hemN_rel"/>
    <property type="match status" value="1"/>
</dbReference>
<keyword evidence="8 9" id="KW-0143">Chaperone</keyword>
<dbReference type="Gene3D" id="3.20.20.70">
    <property type="entry name" value="Aldolase class I"/>
    <property type="match status" value="1"/>
</dbReference>
<evidence type="ECO:0000259" key="10">
    <source>
        <dbReference type="PROSITE" id="PS51918"/>
    </source>
</evidence>
<accession>A0A9D1L3N1</accession>
<organism evidence="11 12">
    <name type="scientific">Candidatus Fimihabitans intestinipullorum</name>
    <dbReference type="NCBI Taxonomy" id="2840820"/>
    <lineage>
        <taxon>Bacteria</taxon>
        <taxon>Bacillati</taxon>
        <taxon>Mycoplasmatota</taxon>
        <taxon>Mycoplasmatota incertae sedis</taxon>
        <taxon>Candidatus Fimihabitans</taxon>
    </lineage>
</organism>
<keyword evidence="3 9" id="KW-0349">Heme</keyword>
<reference evidence="11" key="2">
    <citation type="journal article" date="2021" name="PeerJ">
        <title>Extensive microbial diversity within the chicken gut microbiome revealed by metagenomics and culture.</title>
        <authorList>
            <person name="Gilroy R."/>
            <person name="Ravi A."/>
            <person name="Getino M."/>
            <person name="Pursley I."/>
            <person name="Horton D.L."/>
            <person name="Alikhan N.F."/>
            <person name="Baker D."/>
            <person name="Gharbi K."/>
            <person name="Hall N."/>
            <person name="Watson M."/>
            <person name="Adriaenssens E.M."/>
            <person name="Foster-Nyarko E."/>
            <person name="Jarju S."/>
            <person name="Secka A."/>
            <person name="Antonio M."/>
            <person name="Oren A."/>
            <person name="Chaudhuri R.R."/>
            <person name="La Ragione R."/>
            <person name="Hildebrand F."/>
            <person name="Pallen M.J."/>
        </authorList>
    </citation>
    <scope>NUCLEOTIDE SEQUENCE</scope>
    <source>
        <strain evidence="11">CHK197-8231</strain>
    </source>
</reference>
<evidence type="ECO:0000313" key="11">
    <source>
        <dbReference type="EMBL" id="HIU22776.1"/>
    </source>
</evidence>
<keyword evidence="6 9" id="KW-0408">Iron</keyword>
<dbReference type="AlphaFoldDB" id="A0A9D1L3N1"/>
<dbReference type="InterPro" id="IPR013785">
    <property type="entry name" value="Aldolase_TIM"/>
</dbReference>
<dbReference type="PANTHER" id="PTHR13932">
    <property type="entry name" value="COPROPORPHYRINIGEN III OXIDASE"/>
    <property type="match status" value="1"/>
</dbReference>
<dbReference type="SFLD" id="SFLDG01065">
    <property type="entry name" value="anaerobic_coproporphyrinogen-I"/>
    <property type="match status" value="1"/>
</dbReference>
<proteinExistence type="inferred from homology"/>
<protein>
    <recommendedName>
        <fullName evidence="2 9">Heme chaperone HemW</fullName>
    </recommendedName>
</protein>
<dbReference type="EMBL" id="DVML01000025">
    <property type="protein sequence ID" value="HIU22776.1"/>
    <property type="molecule type" value="Genomic_DNA"/>
</dbReference>
<dbReference type="GO" id="GO:0004109">
    <property type="term" value="F:coproporphyrinogen oxidase activity"/>
    <property type="evidence" value="ECO:0007669"/>
    <property type="project" value="InterPro"/>
</dbReference>
<dbReference type="InterPro" id="IPR004559">
    <property type="entry name" value="HemW-like"/>
</dbReference>
<dbReference type="InterPro" id="IPR058240">
    <property type="entry name" value="rSAM_sf"/>
</dbReference>
<keyword evidence="5 9" id="KW-0479">Metal-binding</keyword>
<comment type="similarity">
    <text evidence="1">Belongs to the anaerobic coproporphyrinogen-III oxidase family. HemW subfamily.</text>
</comment>
<keyword evidence="4 9" id="KW-0949">S-adenosyl-L-methionine</keyword>
<dbReference type="CDD" id="cd01335">
    <property type="entry name" value="Radical_SAM"/>
    <property type="match status" value="1"/>
</dbReference>
<dbReference type="InterPro" id="IPR006638">
    <property type="entry name" value="Elp3/MiaA/NifB-like_rSAM"/>
</dbReference>
<evidence type="ECO:0000256" key="3">
    <source>
        <dbReference type="ARBA" id="ARBA00022617"/>
    </source>
</evidence>
<evidence type="ECO:0000256" key="5">
    <source>
        <dbReference type="ARBA" id="ARBA00022723"/>
    </source>
</evidence>
<dbReference type="SUPFAM" id="SSF102114">
    <property type="entry name" value="Radical SAM enzymes"/>
    <property type="match status" value="1"/>
</dbReference>
<keyword evidence="9" id="KW-0004">4Fe-4S</keyword>
<dbReference type="PROSITE" id="PS51918">
    <property type="entry name" value="RADICAL_SAM"/>
    <property type="match status" value="1"/>
</dbReference>
<dbReference type="InterPro" id="IPR007197">
    <property type="entry name" value="rSAM"/>
</dbReference>
<dbReference type="InterPro" id="IPR034505">
    <property type="entry name" value="Coproporphyrinogen-III_oxidase"/>
</dbReference>
<dbReference type="PANTHER" id="PTHR13932:SF5">
    <property type="entry name" value="RADICAL S-ADENOSYL METHIONINE DOMAIN-CONTAINING PROTEIN 1, MITOCHONDRIAL"/>
    <property type="match status" value="1"/>
</dbReference>
<evidence type="ECO:0000256" key="7">
    <source>
        <dbReference type="ARBA" id="ARBA00023014"/>
    </source>
</evidence>
<dbReference type="GO" id="GO:0046872">
    <property type="term" value="F:metal ion binding"/>
    <property type="evidence" value="ECO:0007669"/>
    <property type="project" value="UniProtKB-UniRule"/>
</dbReference>
<evidence type="ECO:0000256" key="1">
    <source>
        <dbReference type="ARBA" id="ARBA00006100"/>
    </source>
</evidence>
<evidence type="ECO:0000256" key="6">
    <source>
        <dbReference type="ARBA" id="ARBA00023004"/>
    </source>
</evidence>
<dbReference type="Proteomes" id="UP000824087">
    <property type="component" value="Unassembled WGS sequence"/>
</dbReference>
<dbReference type="SFLD" id="SFLDG01082">
    <property type="entry name" value="B12-binding_domain_containing"/>
    <property type="match status" value="1"/>
</dbReference>
<dbReference type="GO" id="GO:0005737">
    <property type="term" value="C:cytoplasm"/>
    <property type="evidence" value="ECO:0007669"/>
    <property type="project" value="UniProtKB-SubCell"/>
</dbReference>
<keyword evidence="9" id="KW-0963">Cytoplasm</keyword>
<dbReference type="GO" id="GO:0051539">
    <property type="term" value="F:4 iron, 4 sulfur cluster binding"/>
    <property type="evidence" value="ECO:0007669"/>
    <property type="project" value="UniProtKB-UniRule"/>
</dbReference>
<keyword evidence="7 9" id="KW-0411">Iron-sulfur</keyword>
<sequence length="368" mass="43733">MPKAIYIHIPFCKHICSYCDFCKFFYRSDWVEEYLIALEKELESYHIKDKVRTIYIGGGTPSVLSVQQLKKLFEMIATIPREDDYEYTIECNVETMSMEKLELMKQCGINRISYGVETTHERHLKNLERSHTFDMVKEWIDKTKEIGIQNISVDLIYALPTETLEEVKEDVDRILSLDVPHVSMYSLIIEEHTKFSAKNVQAISEDLDYEMYQYICNTLKQHGYENYEVSNFARPHFSSRHNLVYWNNEEYYGIGLGASGYIGNVRYTNTRSLNQYFNGVYRKEEEVLSLQETMENEMMLGLRKMEGVSQHRFFEKYQRKMEDVFPIETLLKQRKLEKKEDYISIPKDKIYVSNEILLELFDDTIKDE</sequence>
<dbReference type="SFLD" id="SFLDF00562">
    <property type="entry name" value="HemN-like__clustered_with_heat"/>
    <property type="match status" value="1"/>
</dbReference>
<gene>
    <name evidence="11" type="primary">hemW</name>
    <name evidence="11" type="ORF">IAD49_04275</name>
</gene>
<reference evidence="11" key="1">
    <citation type="submission" date="2020-10" db="EMBL/GenBank/DDBJ databases">
        <authorList>
            <person name="Gilroy R."/>
        </authorList>
    </citation>
    <scope>NUCLEOTIDE SEQUENCE</scope>
    <source>
        <strain evidence="11">CHK197-8231</strain>
    </source>
</reference>
<dbReference type="SMART" id="SM00729">
    <property type="entry name" value="Elp3"/>
    <property type="match status" value="1"/>
</dbReference>
<comment type="caution">
    <text evidence="11">The sequence shown here is derived from an EMBL/GenBank/DDBJ whole genome shotgun (WGS) entry which is preliminary data.</text>
</comment>
<comment type="function">
    <text evidence="9">Probably acts as a heme chaperone, transferring heme to an unknown acceptor. Binds one molecule of heme per monomer, possibly covalently. Binds 1 [4Fe-4S] cluster. The cluster is coordinated with 3 cysteines and an exchangeable S-adenosyl-L-methionine.</text>
</comment>
<comment type="subcellular location">
    <subcellularLocation>
        <location evidence="9">Cytoplasm</location>
    </subcellularLocation>
</comment>
<evidence type="ECO:0000256" key="2">
    <source>
        <dbReference type="ARBA" id="ARBA00017228"/>
    </source>
</evidence>
<evidence type="ECO:0000256" key="9">
    <source>
        <dbReference type="RuleBase" id="RU364116"/>
    </source>
</evidence>
<evidence type="ECO:0000256" key="4">
    <source>
        <dbReference type="ARBA" id="ARBA00022691"/>
    </source>
</evidence>
<name>A0A9D1L3N1_9BACT</name>
<dbReference type="Pfam" id="PF04055">
    <property type="entry name" value="Radical_SAM"/>
    <property type="match status" value="1"/>
</dbReference>
<evidence type="ECO:0000313" key="12">
    <source>
        <dbReference type="Proteomes" id="UP000824087"/>
    </source>
</evidence>
<dbReference type="GO" id="GO:0006779">
    <property type="term" value="P:porphyrin-containing compound biosynthetic process"/>
    <property type="evidence" value="ECO:0007669"/>
    <property type="project" value="InterPro"/>
</dbReference>